<evidence type="ECO:0000256" key="1">
    <source>
        <dbReference type="SAM" id="Coils"/>
    </source>
</evidence>
<comment type="caution">
    <text evidence="2">The sequence shown here is derived from an EMBL/GenBank/DDBJ whole genome shotgun (WGS) entry which is preliminary data.</text>
</comment>
<protein>
    <submittedName>
        <fullName evidence="2">Uncharacterized protein</fullName>
    </submittedName>
</protein>
<dbReference type="HOGENOM" id="CLU_180674_0_0_9"/>
<organism evidence="2 3">
    <name type="scientific">Flavonifractor plautii ATCC 29863</name>
    <dbReference type="NCBI Taxonomy" id="411475"/>
    <lineage>
        <taxon>Bacteria</taxon>
        <taxon>Bacillati</taxon>
        <taxon>Bacillota</taxon>
        <taxon>Clostridia</taxon>
        <taxon>Eubacteriales</taxon>
        <taxon>Oscillospiraceae</taxon>
        <taxon>Flavonifractor</taxon>
    </lineage>
</organism>
<gene>
    <name evidence="2" type="ORF">HMPREF0372_02026</name>
</gene>
<evidence type="ECO:0000313" key="3">
    <source>
        <dbReference type="Proteomes" id="UP000004459"/>
    </source>
</evidence>
<name>G9YR81_FLAPL</name>
<dbReference type="EMBL" id="AGCK01000157">
    <property type="protein sequence ID" value="EHM49945.1"/>
    <property type="molecule type" value="Genomic_DNA"/>
</dbReference>
<proteinExistence type="predicted"/>
<dbReference type="GeneID" id="63972149"/>
<dbReference type="PATRIC" id="fig|411475.3.peg.1759"/>
<sequence length="100" mass="11466">MLDEKDLQAIAQLMEKQKQDIMSETKGLLEQQKQDIMHDVKVLLDTEVTTRFNLLAEGQQAIMDAITPKSEIEELRNEVSVLKLAIRTMNQEIAELKKAQ</sequence>
<reference evidence="2 3" key="1">
    <citation type="submission" date="2011-08" db="EMBL/GenBank/DDBJ databases">
        <authorList>
            <person name="Weinstock G."/>
            <person name="Sodergren E."/>
            <person name="Clifton S."/>
            <person name="Fulton L."/>
            <person name="Fulton B."/>
            <person name="Courtney L."/>
            <person name="Fronick C."/>
            <person name="Harrison M."/>
            <person name="Strong C."/>
            <person name="Farmer C."/>
            <person name="Delahaunty K."/>
            <person name="Markovic C."/>
            <person name="Hall O."/>
            <person name="Minx P."/>
            <person name="Tomlinson C."/>
            <person name="Mitreva M."/>
            <person name="Hou S."/>
            <person name="Chen J."/>
            <person name="Wollam A."/>
            <person name="Pepin K.H."/>
            <person name="Johnson M."/>
            <person name="Bhonagiri V."/>
            <person name="Zhang X."/>
            <person name="Suruliraj S."/>
            <person name="Warren W."/>
            <person name="Chinwalla A."/>
            <person name="Mardis E.R."/>
            <person name="Wilson R.K."/>
        </authorList>
    </citation>
    <scope>NUCLEOTIDE SEQUENCE [LARGE SCALE GENOMIC DNA]</scope>
    <source>
        <strain evidence="2 3">ATCC 29863</strain>
    </source>
</reference>
<keyword evidence="1" id="KW-0175">Coiled coil</keyword>
<dbReference type="AlphaFoldDB" id="G9YR81"/>
<feature type="coiled-coil region" evidence="1">
    <location>
        <begin position="72"/>
        <end position="99"/>
    </location>
</feature>
<evidence type="ECO:0000313" key="2">
    <source>
        <dbReference type="EMBL" id="EHM49945.1"/>
    </source>
</evidence>
<dbReference type="Proteomes" id="UP000004459">
    <property type="component" value="Unassembled WGS sequence"/>
</dbReference>
<accession>G9YR81</accession>
<dbReference type="RefSeq" id="WP_007491068.1">
    <property type="nucleotide sequence ID" value="NZ_JH417752.1"/>
</dbReference>